<evidence type="ECO:0000256" key="3">
    <source>
        <dbReference type="ARBA" id="ARBA00023013"/>
    </source>
</evidence>
<evidence type="ECO:0000256" key="2">
    <source>
        <dbReference type="ARBA" id="ARBA00010274"/>
    </source>
</evidence>
<dbReference type="GO" id="GO:0051726">
    <property type="term" value="P:regulation of cell cycle"/>
    <property type="evidence" value="ECO:0007669"/>
    <property type="project" value="InterPro"/>
</dbReference>
<evidence type="ECO:0000256" key="4">
    <source>
        <dbReference type="ARBA" id="ARBA00023306"/>
    </source>
</evidence>
<evidence type="ECO:0000256" key="6">
    <source>
        <dbReference type="SAM" id="MobiDB-lite"/>
    </source>
</evidence>
<keyword evidence="3 5" id="KW-0649">Protein kinase inhibitor</keyword>
<proteinExistence type="inferred from homology"/>
<evidence type="ECO:0000313" key="8">
    <source>
        <dbReference type="EMBL" id="KAF7127390.1"/>
    </source>
</evidence>
<organism evidence="8 9">
    <name type="scientific">Rhododendron simsii</name>
    <name type="common">Sims's rhododendron</name>
    <dbReference type="NCBI Taxonomy" id="118357"/>
    <lineage>
        <taxon>Eukaryota</taxon>
        <taxon>Viridiplantae</taxon>
        <taxon>Streptophyta</taxon>
        <taxon>Embryophyta</taxon>
        <taxon>Tracheophyta</taxon>
        <taxon>Spermatophyta</taxon>
        <taxon>Magnoliopsida</taxon>
        <taxon>eudicotyledons</taxon>
        <taxon>Gunneridae</taxon>
        <taxon>Pentapetalae</taxon>
        <taxon>asterids</taxon>
        <taxon>Ericales</taxon>
        <taxon>Ericaceae</taxon>
        <taxon>Ericoideae</taxon>
        <taxon>Rhodoreae</taxon>
        <taxon>Rhododendron</taxon>
    </lineage>
</organism>
<dbReference type="InterPro" id="IPR044898">
    <property type="entry name" value="CDI_dom_sf"/>
</dbReference>
<dbReference type="EMBL" id="WJXA01000011">
    <property type="protein sequence ID" value="KAF7127390.1"/>
    <property type="molecule type" value="Genomic_DNA"/>
</dbReference>
<evidence type="ECO:0000256" key="5">
    <source>
        <dbReference type="PIRNR" id="PIRNR017811"/>
    </source>
</evidence>
<dbReference type="InterPro" id="IPR044275">
    <property type="entry name" value="KRP"/>
</dbReference>
<dbReference type="InterPro" id="IPR003175">
    <property type="entry name" value="CDI_dom"/>
</dbReference>
<comment type="similarity">
    <text evidence="2 5">Belongs to the CDI family. ICK/KRP subfamily.</text>
</comment>
<reference evidence="8" key="1">
    <citation type="submission" date="2019-11" db="EMBL/GenBank/DDBJ databases">
        <authorList>
            <person name="Liu Y."/>
            <person name="Hou J."/>
            <person name="Li T.-Q."/>
            <person name="Guan C.-H."/>
            <person name="Wu X."/>
            <person name="Wu H.-Z."/>
            <person name="Ling F."/>
            <person name="Zhang R."/>
            <person name="Shi X.-G."/>
            <person name="Ren J.-P."/>
            <person name="Chen E.-F."/>
            <person name="Sun J.-M."/>
        </authorList>
    </citation>
    <scope>NUCLEOTIDE SEQUENCE</scope>
    <source>
        <strain evidence="8">Adult_tree_wgs_1</strain>
        <tissue evidence="8">Leaves</tissue>
    </source>
</reference>
<dbReference type="Proteomes" id="UP000626092">
    <property type="component" value="Unassembled WGS sequence"/>
</dbReference>
<dbReference type="AlphaFoldDB" id="A0A834LBK4"/>
<evidence type="ECO:0000256" key="1">
    <source>
        <dbReference type="ARBA" id="ARBA00004642"/>
    </source>
</evidence>
<feature type="compositionally biased region" description="Polar residues" evidence="6">
    <location>
        <begin position="73"/>
        <end position="84"/>
    </location>
</feature>
<sequence>MCVDCRGREREREITGEMAQTGDCARKCKEVGKVTLATKTRSAMEVTSSPGSFKRRKLASDVRDRHQFVSNSCDVVSSPDNHSVSAPAISEDSGRASVSRCSSNDSSETKPELRSVDLKVELYAEGYETEISKLVKCRFSRETTRSSEISADMDELESSTAANLRRRHPEAKIPAAAEVEEFFAAAEKQEQKRFADKYNYDVKKDVPLEGRYQWVRLKP</sequence>
<feature type="region of interest" description="Disordered" evidence="6">
    <location>
        <begin position="73"/>
        <end position="112"/>
    </location>
</feature>
<dbReference type="GO" id="GO:0005654">
    <property type="term" value="C:nucleoplasm"/>
    <property type="evidence" value="ECO:0007669"/>
    <property type="project" value="UniProtKB-SubCell"/>
</dbReference>
<accession>A0A834LBK4</accession>
<evidence type="ECO:0000259" key="7">
    <source>
        <dbReference type="Pfam" id="PF02234"/>
    </source>
</evidence>
<comment type="caution">
    <text evidence="8">The sequence shown here is derived from an EMBL/GenBank/DDBJ whole genome shotgun (WGS) entry which is preliminary data.</text>
</comment>
<keyword evidence="9" id="KW-1185">Reference proteome</keyword>
<gene>
    <name evidence="8" type="ORF">RHSIM_Rhsim11G0166900</name>
</gene>
<dbReference type="GO" id="GO:0004861">
    <property type="term" value="F:cyclin-dependent protein serine/threonine kinase inhibitor activity"/>
    <property type="evidence" value="ECO:0007669"/>
    <property type="project" value="UniProtKB-UniRule"/>
</dbReference>
<dbReference type="Gene3D" id="4.10.365.10">
    <property type="entry name" value="p27"/>
    <property type="match status" value="1"/>
</dbReference>
<name>A0A834LBK4_RHOSS</name>
<dbReference type="OrthoDB" id="9940972at2759"/>
<dbReference type="Pfam" id="PF02234">
    <property type="entry name" value="CDI"/>
    <property type="match status" value="1"/>
</dbReference>
<dbReference type="PANTHER" id="PTHR46776">
    <property type="entry name" value="CYCLIN-DEPENDENT KINASE INHIBITOR 4-RELATED"/>
    <property type="match status" value="1"/>
</dbReference>
<feature type="domain" description="Cyclin-dependent kinase inhibitor" evidence="7">
    <location>
        <begin position="173"/>
        <end position="217"/>
    </location>
</feature>
<keyword evidence="4" id="KW-0131">Cell cycle</keyword>
<evidence type="ECO:0000313" key="9">
    <source>
        <dbReference type="Proteomes" id="UP000626092"/>
    </source>
</evidence>
<comment type="subcellular location">
    <subcellularLocation>
        <location evidence="1">Nucleus</location>
        <location evidence="1">Nucleoplasm</location>
    </subcellularLocation>
</comment>
<protein>
    <recommendedName>
        <fullName evidence="5">Cyclin-dependent kinase inhibitor</fullName>
    </recommendedName>
</protein>
<dbReference type="PIRSF" id="PIRSF017811">
    <property type="entry name" value="CDK_inhib_pln"/>
    <property type="match status" value="1"/>
</dbReference>